<dbReference type="Proteomes" id="UP000664398">
    <property type="component" value="Unassembled WGS sequence"/>
</dbReference>
<dbReference type="EMBL" id="JAGDYL010000049">
    <property type="protein sequence ID" value="MBO1806635.1"/>
    <property type="molecule type" value="Genomic_DNA"/>
</dbReference>
<evidence type="ECO:0000256" key="1">
    <source>
        <dbReference type="SAM" id="MobiDB-lite"/>
    </source>
</evidence>
<feature type="domain" description="Transcription factor zinc-finger" evidence="2">
    <location>
        <begin position="2"/>
        <end position="42"/>
    </location>
</feature>
<organism evidence="3 4">
    <name type="scientific">Leucobacter ruminantium</name>
    <dbReference type="NCBI Taxonomy" id="1289170"/>
    <lineage>
        <taxon>Bacteria</taxon>
        <taxon>Bacillati</taxon>
        <taxon>Actinomycetota</taxon>
        <taxon>Actinomycetes</taxon>
        <taxon>Micrococcales</taxon>
        <taxon>Microbacteriaceae</taxon>
        <taxon>Leucobacter</taxon>
    </lineage>
</organism>
<evidence type="ECO:0000313" key="3">
    <source>
        <dbReference type="EMBL" id="MBO1806635.1"/>
    </source>
</evidence>
<feature type="compositionally biased region" description="Pro residues" evidence="1">
    <location>
        <begin position="53"/>
        <end position="69"/>
    </location>
</feature>
<dbReference type="InterPro" id="IPR027392">
    <property type="entry name" value="TF_Znf"/>
</dbReference>
<feature type="compositionally biased region" description="Basic and acidic residues" evidence="1">
    <location>
        <begin position="80"/>
        <end position="108"/>
    </location>
</feature>
<dbReference type="Pfam" id="PF13453">
    <property type="entry name" value="Zn_ribbon_TFIIB"/>
    <property type="match status" value="1"/>
</dbReference>
<accession>A0A939LXR8</accession>
<protein>
    <submittedName>
        <fullName evidence="3">Zf-TFIIB domain-containing protein</fullName>
    </submittedName>
</protein>
<comment type="caution">
    <text evidence="3">The sequence shown here is derived from an EMBL/GenBank/DDBJ whole genome shotgun (WGS) entry which is preliminary data.</text>
</comment>
<evidence type="ECO:0000313" key="4">
    <source>
        <dbReference type="Proteomes" id="UP000664398"/>
    </source>
</evidence>
<reference evidence="3" key="1">
    <citation type="submission" date="2021-03" db="EMBL/GenBank/DDBJ databases">
        <title>Leucobacter chromiisoli sp. nov., isolated from chromium-containing soil of chemical plant.</title>
        <authorList>
            <person name="Xu Z."/>
        </authorList>
    </citation>
    <scope>NUCLEOTIDE SEQUENCE</scope>
    <source>
        <strain evidence="3">A2</strain>
    </source>
</reference>
<proteinExistence type="predicted"/>
<name>A0A939LXR8_9MICO</name>
<dbReference type="AlphaFoldDB" id="A0A939LXR8"/>
<gene>
    <name evidence="3" type="ORF">J4H91_15155</name>
</gene>
<keyword evidence="4" id="KW-1185">Reference proteome</keyword>
<sequence length="128" mass="14763">MNCPSDGTTLLMSERQGVEIDYCPECRGVWLDRGELDKILERAQTEAEALMNPAPPQQPVQPAVPPAPPAQAYGQPQGEPRYDDRRRDAYDRDRDYDRRDSYGRDYDRGYGYGRKKKKPFDFLGDIFD</sequence>
<dbReference type="RefSeq" id="WP_208047085.1">
    <property type="nucleotide sequence ID" value="NZ_JAGDYL010000049.1"/>
</dbReference>
<feature type="region of interest" description="Disordered" evidence="1">
    <location>
        <begin position="46"/>
        <end position="128"/>
    </location>
</feature>
<evidence type="ECO:0000259" key="2">
    <source>
        <dbReference type="Pfam" id="PF13453"/>
    </source>
</evidence>